<accession>A0A0S4L6B7</accession>
<reference evidence="2 3" key="1">
    <citation type="submission" date="2015-10" db="EMBL/GenBank/DDBJ databases">
        <authorList>
            <person name="Gilbert D.G."/>
        </authorList>
    </citation>
    <scope>NUCLEOTIDE SEQUENCE [LARGE SCALE GENOMIC DNA]</scope>
    <source>
        <strain evidence="2">COMA1</strain>
    </source>
</reference>
<name>A0A0S4L6B7_9BACT</name>
<dbReference type="EMBL" id="CZQA01000001">
    <property type="protein sequence ID" value="CUS33297.1"/>
    <property type="molecule type" value="Genomic_DNA"/>
</dbReference>
<gene>
    <name evidence="2" type="ORF">COMA1_11080</name>
</gene>
<organism evidence="2 3">
    <name type="scientific">Candidatus Nitrospira nitrosa</name>
    <dbReference type="NCBI Taxonomy" id="1742972"/>
    <lineage>
        <taxon>Bacteria</taxon>
        <taxon>Pseudomonadati</taxon>
        <taxon>Nitrospirota</taxon>
        <taxon>Nitrospiria</taxon>
        <taxon>Nitrospirales</taxon>
        <taxon>Nitrospiraceae</taxon>
        <taxon>Nitrospira</taxon>
    </lineage>
</organism>
<evidence type="ECO:0000259" key="1">
    <source>
        <dbReference type="Pfam" id="PF11845"/>
    </source>
</evidence>
<evidence type="ECO:0000313" key="3">
    <source>
        <dbReference type="Proteomes" id="UP000199032"/>
    </source>
</evidence>
<dbReference type="Proteomes" id="UP000199032">
    <property type="component" value="Unassembled WGS sequence"/>
</dbReference>
<proteinExistence type="predicted"/>
<dbReference type="OrthoDB" id="9789782at2"/>
<feature type="domain" description="Tll0287-like" evidence="1">
    <location>
        <begin position="39"/>
        <end position="191"/>
    </location>
</feature>
<sequence>MTKMKWLVGLVVIPLIVPSWFPMQGWAADIRGLSPEVVADYIHAVVESHRAFYTAHVVASLEEQDAAKASGEWRDQKKAIPLPVQIVNETSQMFTTQSTGLRYQLISLWPINRKNSPRDQIDKTSLETVRAKPERPVTRTVKIDGQSYFRAIYADIALSPTCVACHNSHPDSPKKDYQIGDVMGGLVIEFPVGSR</sequence>
<dbReference type="STRING" id="1742972.COMA1_11080"/>
<keyword evidence="3" id="KW-1185">Reference proteome</keyword>
<evidence type="ECO:0000313" key="2">
    <source>
        <dbReference type="EMBL" id="CUS33297.1"/>
    </source>
</evidence>
<dbReference type="InterPro" id="IPR021796">
    <property type="entry name" value="Tll0287-like_dom"/>
</dbReference>
<dbReference type="Pfam" id="PF11845">
    <property type="entry name" value="Tll0287-like"/>
    <property type="match status" value="1"/>
</dbReference>
<dbReference type="AlphaFoldDB" id="A0A0S4L6B7"/>
<dbReference type="RefSeq" id="WP_090744747.1">
    <property type="nucleotide sequence ID" value="NZ_CZQA01000001.1"/>
</dbReference>
<protein>
    <recommendedName>
        <fullName evidence="1">Tll0287-like domain-containing protein</fullName>
    </recommendedName>
</protein>